<dbReference type="AlphaFoldDB" id="A0A0K2GBJ5"/>
<dbReference type="RefSeq" id="WP_053379524.1">
    <property type="nucleotide sequence ID" value="NZ_CP011801.1"/>
</dbReference>
<keyword evidence="3" id="KW-1185">Reference proteome</keyword>
<dbReference type="KEGG" id="nmv:NITMOv2_1922"/>
<organism evidence="2 3">
    <name type="scientific">Nitrospira moscoviensis</name>
    <dbReference type="NCBI Taxonomy" id="42253"/>
    <lineage>
        <taxon>Bacteria</taxon>
        <taxon>Pseudomonadati</taxon>
        <taxon>Nitrospirota</taxon>
        <taxon>Nitrospiria</taxon>
        <taxon>Nitrospirales</taxon>
        <taxon>Nitrospiraceae</taxon>
        <taxon>Nitrospira</taxon>
    </lineage>
</organism>
<accession>A0A0K2GBJ5</accession>
<feature type="signal peptide" evidence="1">
    <location>
        <begin position="1"/>
        <end position="23"/>
    </location>
</feature>
<evidence type="ECO:0000313" key="3">
    <source>
        <dbReference type="Proteomes" id="UP000069205"/>
    </source>
</evidence>
<dbReference type="Proteomes" id="UP000069205">
    <property type="component" value="Chromosome"/>
</dbReference>
<name>A0A0K2GBJ5_NITMO</name>
<feature type="chain" id="PRO_5005476896" evidence="1">
    <location>
        <begin position="24"/>
        <end position="211"/>
    </location>
</feature>
<evidence type="ECO:0000256" key="1">
    <source>
        <dbReference type="SAM" id="SignalP"/>
    </source>
</evidence>
<reference evidence="2 3" key="1">
    <citation type="journal article" date="2015" name="Proc. Natl. Acad. Sci. U.S.A.">
        <title>Expanded metabolic versatility of ubiquitous nitrite-oxidizing bacteria from the genus Nitrospira.</title>
        <authorList>
            <person name="Koch H."/>
            <person name="Lucker S."/>
            <person name="Albertsen M."/>
            <person name="Kitzinger K."/>
            <person name="Herbold C."/>
            <person name="Spieck E."/>
            <person name="Nielsen P.H."/>
            <person name="Wagner M."/>
            <person name="Daims H."/>
        </authorList>
    </citation>
    <scope>NUCLEOTIDE SEQUENCE [LARGE SCALE GENOMIC DNA]</scope>
    <source>
        <strain evidence="2 3">NSP M-1</strain>
    </source>
</reference>
<dbReference type="EMBL" id="CP011801">
    <property type="protein sequence ID" value="ALA58341.1"/>
    <property type="molecule type" value="Genomic_DNA"/>
</dbReference>
<dbReference type="PATRIC" id="fig|42253.5.peg.1892"/>
<evidence type="ECO:0000313" key="2">
    <source>
        <dbReference type="EMBL" id="ALA58341.1"/>
    </source>
</evidence>
<gene>
    <name evidence="2" type="ORF">NITMOv2_1922</name>
</gene>
<keyword evidence="1" id="KW-0732">Signal</keyword>
<sequence>MTSIGRLLCFLFTILPFHCVARAETPALTFEIPFDDVDPAVAQAEVARHVGDFLGILDAQWGADQEAIRGLVTRELERDDGGALIYGGTLLDHRVVEGYDFREGALVRGQYVVLQRPVNGLNEFIEYYAAVKAALTETYGAPHADQTIWNNDLYQTLPDYWGVAVQIGHLRYSATWATLTGDITVELTGNHHSRLTIEYRSKAFNGDARAI</sequence>
<dbReference type="OrthoDB" id="5126154at2"/>
<proteinExistence type="predicted"/>
<protein>
    <submittedName>
        <fullName evidence="2">Uncharacterized protein</fullName>
    </submittedName>
</protein>